<feature type="region of interest" description="Disordered" evidence="1">
    <location>
        <begin position="1"/>
        <end position="20"/>
    </location>
</feature>
<dbReference type="AlphaFoldDB" id="A0AAD4TN59"/>
<feature type="region of interest" description="Disordered" evidence="1">
    <location>
        <begin position="74"/>
        <end position="101"/>
    </location>
</feature>
<sequence length="101" mass="11811">MRAGQQKSHHFYNTADSGSPYLLERRLRRPAAEMNQHLAAREEGREDEPLLAYPRYRSRHLLHWVTCRRKLTGRQAVTQSAAPQPPTLPTRRQRPQRADSQ</sequence>
<evidence type="ECO:0000313" key="2">
    <source>
        <dbReference type="EMBL" id="KAI4529264.1"/>
    </source>
</evidence>
<proteinExistence type="predicted"/>
<dbReference type="EMBL" id="JAKZEL010000028">
    <property type="protein sequence ID" value="KAI4529264.1"/>
    <property type="molecule type" value="Genomic_DNA"/>
</dbReference>
<evidence type="ECO:0000256" key="1">
    <source>
        <dbReference type="SAM" id="MobiDB-lite"/>
    </source>
</evidence>
<gene>
    <name evidence="2" type="ORF">MG293_020512</name>
</gene>
<protein>
    <submittedName>
        <fullName evidence="2">Uncharacterized protein</fullName>
    </submittedName>
</protein>
<comment type="caution">
    <text evidence="2">The sequence shown here is derived from an EMBL/GenBank/DDBJ whole genome shotgun (WGS) entry which is preliminary data.</text>
</comment>
<accession>A0AAD4TN59</accession>
<dbReference type="Proteomes" id="UP001214576">
    <property type="component" value="Unassembled WGS sequence"/>
</dbReference>
<reference evidence="2" key="1">
    <citation type="submission" date="2022-03" db="EMBL/GenBank/DDBJ databases">
        <title>Genomic analyses of argali, domestic sheep and their hybrids provide insights into chromosomal evolution, heterosis and genetic basis of agronomic traits.</title>
        <authorList>
            <person name="Li M."/>
        </authorList>
    </citation>
    <scope>NUCLEOTIDE SEQUENCE</scope>
    <source>
        <strain evidence="2">CAU-MHL-2022a</strain>
        <tissue evidence="2">Skin</tissue>
    </source>
</reference>
<evidence type="ECO:0000313" key="3">
    <source>
        <dbReference type="Proteomes" id="UP001214576"/>
    </source>
</evidence>
<keyword evidence="3" id="KW-1185">Reference proteome</keyword>
<name>A0AAD4TN59_OVIAM</name>
<organism evidence="2 3">
    <name type="scientific">Ovis ammon polii</name>
    <dbReference type="NCBI Taxonomy" id="230172"/>
    <lineage>
        <taxon>Eukaryota</taxon>
        <taxon>Metazoa</taxon>
        <taxon>Chordata</taxon>
        <taxon>Craniata</taxon>
        <taxon>Vertebrata</taxon>
        <taxon>Euteleostomi</taxon>
        <taxon>Mammalia</taxon>
        <taxon>Eutheria</taxon>
        <taxon>Laurasiatheria</taxon>
        <taxon>Artiodactyla</taxon>
        <taxon>Ruminantia</taxon>
        <taxon>Pecora</taxon>
        <taxon>Bovidae</taxon>
        <taxon>Caprinae</taxon>
        <taxon>Ovis</taxon>
    </lineage>
</organism>